<evidence type="ECO:0000256" key="6">
    <source>
        <dbReference type="ARBA" id="ARBA00022833"/>
    </source>
</evidence>
<evidence type="ECO:0000256" key="5">
    <source>
        <dbReference type="ARBA" id="ARBA00022771"/>
    </source>
</evidence>
<evidence type="ECO:0000259" key="11">
    <source>
        <dbReference type="PROSITE" id="PS50089"/>
    </source>
</evidence>
<keyword evidence="7" id="KW-0805">Transcription regulation</keyword>
<dbReference type="GO" id="GO:0006513">
    <property type="term" value="P:protein monoubiquitination"/>
    <property type="evidence" value="ECO:0007669"/>
    <property type="project" value="TreeGrafter"/>
</dbReference>
<gene>
    <name evidence="12" type="ORF">OBBRIDRAFT_791730</name>
</gene>
<dbReference type="PANTHER" id="PTHR46077:SF1">
    <property type="entry name" value="TOP1 BINDING ARGININE_SERINE RICH PROTEIN, E3 UBIQUITIN LIGASE"/>
    <property type="match status" value="1"/>
</dbReference>
<feature type="compositionally biased region" description="Basic and acidic residues" evidence="10">
    <location>
        <begin position="375"/>
        <end position="385"/>
    </location>
</feature>
<evidence type="ECO:0000256" key="3">
    <source>
        <dbReference type="ARBA" id="ARBA00022679"/>
    </source>
</evidence>
<evidence type="ECO:0000256" key="9">
    <source>
        <dbReference type="PROSITE-ProRule" id="PRU00175"/>
    </source>
</evidence>
<reference evidence="12 13" key="1">
    <citation type="submission" date="2016-07" db="EMBL/GenBank/DDBJ databases">
        <title>Draft genome of the white-rot fungus Obba rivulosa 3A-2.</title>
        <authorList>
            <consortium name="DOE Joint Genome Institute"/>
            <person name="Miettinen O."/>
            <person name="Riley R."/>
            <person name="Acob R."/>
            <person name="Barry K."/>
            <person name="Cullen D."/>
            <person name="De Vries R."/>
            <person name="Hainaut M."/>
            <person name="Hatakka A."/>
            <person name="Henrissat B."/>
            <person name="Hilden K."/>
            <person name="Kuo R."/>
            <person name="Labutti K."/>
            <person name="Lipzen A."/>
            <person name="Makela M.R."/>
            <person name="Sandor L."/>
            <person name="Spatafora J.W."/>
            <person name="Grigoriev I.V."/>
            <person name="Hibbett D.S."/>
        </authorList>
    </citation>
    <scope>NUCLEOTIDE SEQUENCE [LARGE SCALE GENOMIC DNA]</scope>
    <source>
        <strain evidence="12 13">3A-2</strain>
    </source>
</reference>
<feature type="compositionally biased region" description="Basic and acidic residues" evidence="10">
    <location>
        <begin position="525"/>
        <end position="541"/>
    </location>
</feature>
<dbReference type="EC" id="2.3.2.27" evidence="2"/>
<feature type="compositionally biased region" description="Polar residues" evidence="10">
    <location>
        <begin position="652"/>
        <end position="666"/>
    </location>
</feature>
<dbReference type="PROSITE" id="PS00518">
    <property type="entry name" value="ZF_RING_1"/>
    <property type="match status" value="1"/>
</dbReference>
<sequence>MTSRTKSPPSKRIKLEFSSSPSPDIVHNTDGPDLLRDPDDSDVEQCSICLQPLADRTIIPVCSHEFCFECLLVWTEQSRKCPLCSQTIGDYLIHHIRSKYDYQKHYLTPLRTSPRPPAALSAQNIARRRAQTRREQEWGRRRRWEQEEADELERAIERRRWVYRHGLYAKHVASNPYTRYKPFPTPAQFAASPDHISRATIFLRRELRVWVGLDVEFLTTFTISLMKSLDIRSEPAVRLLAEFLDMDSEGSRVNAEHFAHELYSFMRSPFRELALYDKAVQYDVPEDLPPPSMPDQRRRWRPRDSSRSRSRSRSVASAPRRRRSESRDSSTSSRSYSRSRSISRSPPFHCSSRTKSRSASREVSKRERRRQPSHTRQDRYKDTRPSLHYPGSARRLSTSRREEPPESPERRDDRRKVPAVHDSETTSRDGVQRPPNDHKGKRRAVDDENPRPTPRDPSPHLLHSPSRHATPPPQTAHALSRPLPDGAAQPTQPTPRAADKPRPVPKTRNRGLLESVHAHLAGRSSQHDREGRDTVPRRVRELAPQSSSTPMGEPRPSSSRDSGTESVPCGRPSLLERLSDSPSLPPSSSQSTRPSTPGDVGFTSVTDDSRASQVLQARTKLLSKLAVEKCLRESSDPAGPSNDSDRVVGPISAQQPASNGEITTDGTAAAAAAPLIAQEAADKEAKLRSQALLRVRLAAAKKAASARNAEVAHTTLTGDVLSKERMLKARLMQRRG</sequence>
<keyword evidence="13" id="KW-1185">Reference proteome</keyword>
<dbReference type="PANTHER" id="PTHR46077">
    <property type="entry name" value="E3 UBIQUITIN-PROTEIN LIGASE TOPORS"/>
    <property type="match status" value="1"/>
</dbReference>
<protein>
    <recommendedName>
        <fullName evidence="2">RING-type E3 ubiquitin transferase</fullName>
        <ecNumber evidence="2">2.3.2.27</ecNumber>
    </recommendedName>
</protein>
<dbReference type="InterPro" id="IPR017907">
    <property type="entry name" value="Znf_RING_CS"/>
</dbReference>
<comment type="catalytic activity">
    <reaction evidence="1">
        <text>S-ubiquitinyl-[E2 ubiquitin-conjugating enzyme]-L-cysteine + [acceptor protein]-L-lysine = [E2 ubiquitin-conjugating enzyme]-L-cysteine + N(6)-ubiquitinyl-[acceptor protein]-L-lysine.</text>
        <dbReference type="EC" id="2.3.2.27"/>
    </reaction>
</comment>
<evidence type="ECO:0000256" key="1">
    <source>
        <dbReference type="ARBA" id="ARBA00000900"/>
    </source>
</evidence>
<evidence type="ECO:0000313" key="12">
    <source>
        <dbReference type="EMBL" id="OCH91977.1"/>
    </source>
</evidence>
<dbReference type="PROSITE" id="PS50089">
    <property type="entry name" value="ZF_RING_2"/>
    <property type="match status" value="1"/>
</dbReference>
<name>A0A8E2DLV7_9APHY</name>
<proteinExistence type="predicted"/>
<keyword evidence="6" id="KW-0862">Zinc</keyword>
<evidence type="ECO:0000256" key="10">
    <source>
        <dbReference type="SAM" id="MobiDB-lite"/>
    </source>
</evidence>
<feature type="compositionally biased region" description="Basic and acidic residues" evidence="10">
    <location>
        <begin position="399"/>
        <end position="458"/>
    </location>
</feature>
<feature type="compositionally biased region" description="Low complexity" evidence="10">
    <location>
        <begin position="329"/>
        <end position="345"/>
    </location>
</feature>
<dbReference type="InterPro" id="IPR001841">
    <property type="entry name" value="Znf_RING"/>
</dbReference>
<dbReference type="AlphaFoldDB" id="A0A8E2DLV7"/>
<feature type="compositionally biased region" description="Low complexity" evidence="10">
    <location>
        <begin position="487"/>
        <end position="496"/>
    </location>
</feature>
<keyword evidence="4" id="KW-0479">Metal-binding</keyword>
<feature type="region of interest" description="Disordered" evidence="10">
    <location>
        <begin position="632"/>
        <end position="666"/>
    </location>
</feature>
<dbReference type="GO" id="GO:0008270">
    <property type="term" value="F:zinc ion binding"/>
    <property type="evidence" value="ECO:0007669"/>
    <property type="project" value="UniProtKB-KW"/>
</dbReference>
<keyword evidence="5 9" id="KW-0863">Zinc-finger</keyword>
<feature type="compositionally biased region" description="Polar residues" evidence="10">
    <location>
        <begin position="544"/>
        <end position="565"/>
    </location>
</feature>
<evidence type="ECO:0000256" key="7">
    <source>
        <dbReference type="ARBA" id="ARBA00023015"/>
    </source>
</evidence>
<keyword evidence="8" id="KW-0804">Transcription</keyword>
<dbReference type="Pfam" id="PF13639">
    <property type="entry name" value="zf-RING_2"/>
    <property type="match status" value="1"/>
</dbReference>
<evidence type="ECO:0000256" key="8">
    <source>
        <dbReference type="ARBA" id="ARBA00023163"/>
    </source>
</evidence>
<dbReference type="EMBL" id="KV722376">
    <property type="protein sequence ID" value="OCH91977.1"/>
    <property type="molecule type" value="Genomic_DNA"/>
</dbReference>
<dbReference type="Proteomes" id="UP000250043">
    <property type="component" value="Unassembled WGS sequence"/>
</dbReference>
<feature type="compositionally biased region" description="Low complexity" evidence="10">
    <location>
        <begin position="571"/>
        <end position="597"/>
    </location>
</feature>
<dbReference type="GO" id="GO:0000209">
    <property type="term" value="P:protein polyubiquitination"/>
    <property type="evidence" value="ECO:0007669"/>
    <property type="project" value="TreeGrafter"/>
</dbReference>
<feature type="region of interest" description="Disordered" evidence="10">
    <location>
        <begin position="284"/>
        <end position="610"/>
    </location>
</feature>
<dbReference type="InterPro" id="IPR013083">
    <property type="entry name" value="Znf_RING/FYVE/PHD"/>
</dbReference>
<keyword evidence="3" id="KW-0808">Transferase</keyword>
<feature type="domain" description="RING-type" evidence="11">
    <location>
        <begin position="46"/>
        <end position="85"/>
    </location>
</feature>
<organism evidence="12 13">
    <name type="scientific">Obba rivulosa</name>
    <dbReference type="NCBI Taxonomy" id="1052685"/>
    <lineage>
        <taxon>Eukaryota</taxon>
        <taxon>Fungi</taxon>
        <taxon>Dikarya</taxon>
        <taxon>Basidiomycota</taxon>
        <taxon>Agaricomycotina</taxon>
        <taxon>Agaricomycetes</taxon>
        <taxon>Polyporales</taxon>
        <taxon>Gelatoporiaceae</taxon>
        <taxon>Obba</taxon>
    </lineage>
</organism>
<dbReference type="SMART" id="SM00184">
    <property type="entry name" value="RING"/>
    <property type="match status" value="1"/>
</dbReference>
<evidence type="ECO:0000313" key="13">
    <source>
        <dbReference type="Proteomes" id="UP000250043"/>
    </source>
</evidence>
<evidence type="ECO:0000256" key="4">
    <source>
        <dbReference type="ARBA" id="ARBA00022723"/>
    </source>
</evidence>
<dbReference type="GO" id="GO:0061630">
    <property type="term" value="F:ubiquitin protein ligase activity"/>
    <property type="evidence" value="ECO:0007669"/>
    <property type="project" value="UniProtKB-EC"/>
</dbReference>
<dbReference type="Gene3D" id="3.30.40.10">
    <property type="entry name" value="Zinc/RING finger domain, C3HC4 (zinc finger)"/>
    <property type="match status" value="1"/>
</dbReference>
<accession>A0A8E2DLV7</accession>
<dbReference type="SUPFAM" id="SSF57850">
    <property type="entry name" value="RING/U-box"/>
    <property type="match status" value="1"/>
</dbReference>
<dbReference type="OrthoDB" id="21204at2759"/>
<evidence type="ECO:0000256" key="2">
    <source>
        <dbReference type="ARBA" id="ARBA00012483"/>
    </source>
</evidence>
<feature type="region of interest" description="Disordered" evidence="10">
    <location>
        <begin position="1"/>
        <end position="37"/>
    </location>
</feature>